<feature type="signal peptide" evidence="1">
    <location>
        <begin position="1"/>
        <end position="22"/>
    </location>
</feature>
<dbReference type="Pfam" id="PF00095">
    <property type="entry name" value="WAP"/>
    <property type="match status" value="1"/>
</dbReference>
<dbReference type="GO" id="GO:0005576">
    <property type="term" value="C:extracellular region"/>
    <property type="evidence" value="ECO:0007669"/>
    <property type="project" value="InterPro"/>
</dbReference>
<dbReference type="OMA" id="KVTNCTP"/>
<keyword evidence="3" id="KW-1185">Reference proteome</keyword>
<protein>
    <submittedName>
        <fullName evidence="4">Waprin-Thr1</fullName>
    </submittedName>
</protein>
<keyword evidence="1" id="KW-0732">Signal</keyword>
<feature type="domain" description="WAP" evidence="2">
    <location>
        <begin position="20"/>
        <end position="66"/>
    </location>
</feature>
<evidence type="ECO:0000259" key="2">
    <source>
        <dbReference type="PROSITE" id="PS51390"/>
    </source>
</evidence>
<dbReference type="InterPro" id="IPR008197">
    <property type="entry name" value="WAP_dom"/>
</dbReference>
<dbReference type="AlphaFoldDB" id="A0A8B8IMM2"/>
<dbReference type="PROSITE" id="PS51390">
    <property type="entry name" value="WAP"/>
    <property type="match status" value="1"/>
</dbReference>
<dbReference type="GeneID" id="113401839"/>
<dbReference type="GO" id="GO:0030414">
    <property type="term" value="F:peptidase inhibitor activity"/>
    <property type="evidence" value="ECO:0007669"/>
    <property type="project" value="InterPro"/>
</dbReference>
<accession>A0A8B8IMM2</accession>
<gene>
    <name evidence="4" type="primary">LOC113401839</name>
</gene>
<sequence length="113" mass="11728">MGSTTIALAIFSVIFMIGSTDAATGSCPLPSKIYGCSPKCQQTYDCGNGKVCCPNSCNAKSCVDLAAVGGANNGKDKYSQSGGAGVYCNNQKCSPFEVCKLDPSTKRMKCMRA</sequence>
<name>A0A8B8IMM2_VANTA</name>
<evidence type="ECO:0000313" key="4">
    <source>
        <dbReference type="RefSeq" id="XP_026497692.2"/>
    </source>
</evidence>
<proteinExistence type="predicted"/>
<reference evidence="4" key="1">
    <citation type="submission" date="2025-08" db="UniProtKB">
        <authorList>
            <consortium name="RefSeq"/>
        </authorList>
    </citation>
    <scope>IDENTIFICATION</scope>
    <source>
        <tissue evidence="4">Whole body</tissue>
    </source>
</reference>
<dbReference type="InterPro" id="IPR036645">
    <property type="entry name" value="Elafin-like_sf"/>
</dbReference>
<dbReference type="RefSeq" id="XP_026497692.2">
    <property type="nucleotide sequence ID" value="XM_026641907.2"/>
</dbReference>
<feature type="chain" id="PRO_5047043240" evidence="1">
    <location>
        <begin position="23"/>
        <end position="113"/>
    </location>
</feature>
<dbReference type="OrthoDB" id="8187079at2759"/>
<evidence type="ECO:0000256" key="1">
    <source>
        <dbReference type="SAM" id="SignalP"/>
    </source>
</evidence>
<organism evidence="3 4">
    <name type="scientific">Vanessa tameamea</name>
    <name type="common">Kamehameha butterfly</name>
    <dbReference type="NCBI Taxonomy" id="334116"/>
    <lineage>
        <taxon>Eukaryota</taxon>
        <taxon>Metazoa</taxon>
        <taxon>Ecdysozoa</taxon>
        <taxon>Arthropoda</taxon>
        <taxon>Hexapoda</taxon>
        <taxon>Insecta</taxon>
        <taxon>Pterygota</taxon>
        <taxon>Neoptera</taxon>
        <taxon>Endopterygota</taxon>
        <taxon>Lepidoptera</taxon>
        <taxon>Glossata</taxon>
        <taxon>Ditrysia</taxon>
        <taxon>Papilionoidea</taxon>
        <taxon>Nymphalidae</taxon>
        <taxon>Nymphalinae</taxon>
        <taxon>Vanessa</taxon>
    </lineage>
</organism>
<evidence type="ECO:0000313" key="3">
    <source>
        <dbReference type="Proteomes" id="UP001652626"/>
    </source>
</evidence>
<dbReference type="Proteomes" id="UP001652626">
    <property type="component" value="Chromosome 25"/>
</dbReference>
<dbReference type="SUPFAM" id="SSF57256">
    <property type="entry name" value="Elafin-like"/>
    <property type="match status" value="1"/>
</dbReference>